<reference evidence="8 9" key="1">
    <citation type="submission" date="2016-11" db="EMBL/GenBank/DDBJ databases">
        <authorList>
            <person name="Jaros S."/>
            <person name="Januszkiewicz K."/>
            <person name="Wedrychowicz H."/>
        </authorList>
    </citation>
    <scope>NUCLEOTIDE SEQUENCE [LARGE SCALE GENOMIC DNA]</scope>
    <source>
        <strain evidence="8 9">DSM 27406</strain>
    </source>
</reference>
<dbReference type="GO" id="GO:0003676">
    <property type="term" value="F:nucleic acid binding"/>
    <property type="evidence" value="ECO:0007669"/>
    <property type="project" value="InterPro"/>
</dbReference>
<comment type="catalytic activity">
    <reaction evidence="6">
        <text>adenosine(37) in tRNA1(Val) + S-adenosyl-L-methionine = N(6)-methyladenosine(37) in tRNA1(Val) + S-adenosyl-L-homocysteine + H(+)</text>
        <dbReference type="Rhea" id="RHEA:43160"/>
        <dbReference type="Rhea" id="RHEA-COMP:10369"/>
        <dbReference type="Rhea" id="RHEA-COMP:10370"/>
        <dbReference type="ChEBI" id="CHEBI:15378"/>
        <dbReference type="ChEBI" id="CHEBI:57856"/>
        <dbReference type="ChEBI" id="CHEBI:59789"/>
        <dbReference type="ChEBI" id="CHEBI:74411"/>
        <dbReference type="ChEBI" id="CHEBI:74449"/>
        <dbReference type="EC" id="2.1.1.223"/>
    </reaction>
</comment>
<evidence type="ECO:0000256" key="2">
    <source>
        <dbReference type="ARBA" id="ARBA00022603"/>
    </source>
</evidence>
<keyword evidence="2 6" id="KW-0489">Methyltransferase</keyword>
<dbReference type="GO" id="GO:0000179">
    <property type="term" value="F:rRNA (adenine-N6,N6-)-dimethyltransferase activity"/>
    <property type="evidence" value="ECO:0007669"/>
    <property type="project" value="InterPro"/>
</dbReference>
<dbReference type="PROSITE" id="PS00092">
    <property type="entry name" value="N6_MTASE"/>
    <property type="match status" value="1"/>
</dbReference>
<dbReference type="InterPro" id="IPR050210">
    <property type="entry name" value="tRNA_Adenine-N(6)_MTase"/>
</dbReference>
<dbReference type="EC" id="2.1.1.223" evidence="6"/>
<dbReference type="Pfam" id="PF05175">
    <property type="entry name" value="MTS"/>
    <property type="match status" value="1"/>
</dbReference>
<feature type="domain" description="Methyltransferase small" evidence="7">
    <location>
        <begin position="43"/>
        <end position="124"/>
    </location>
</feature>
<dbReference type="GO" id="GO:0016430">
    <property type="term" value="F:tRNA (adenine-N6)-methyltransferase activity"/>
    <property type="evidence" value="ECO:0007669"/>
    <property type="project" value="UniProtKB-UniRule"/>
</dbReference>
<comment type="similarity">
    <text evidence="6">Belongs to the methyltransferase superfamily. tRNA (adenine-N(6)-)-methyltransferase family.</text>
</comment>
<evidence type="ECO:0000256" key="6">
    <source>
        <dbReference type="HAMAP-Rule" id="MF_01872"/>
    </source>
</evidence>
<evidence type="ECO:0000256" key="5">
    <source>
        <dbReference type="ARBA" id="ARBA00022694"/>
    </source>
</evidence>
<dbReference type="AlphaFoldDB" id="A0A1M7KEK8"/>
<name>A0A1M7KEK8_9BACT</name>
<dbReference type="GO" id="GO:0005737">
    <property type="term" value="C:cytoplasm"/>
    <property type="evidence" value="ECO:0007669"/>
    <property type="project" value="UniProtKB-SubCell"/>
</dbReference>
<dbReference type="Gene3D" id="3.40.50.150">
    <property type="entry name" value="Vaccinia Virus protein VP39"/>
    <property type="match status" value="1"/>
</dbReference>
<dbReference type="SUPFAM" id="SSF53335">
    <property type="entry name" value="S-adenosyl-L-methionine-dependent methyltransferases"/>
    <property type="match status" value="1"/>
</dbReference>
<keyword evidence="1 6" id="KW-0963">Cytoplasm</keyword>
<dbReference type="HAMAP" id="MF_01872">
    <property type="entry name" value="tRNA_methyltr_YfiC"/>
    <property type="match status" value="1"/>
</dbReference>
<proteinExistence type="inferred from homology"/>
<dbReference type="InterPro" id="IPR020596">
    <property type="entry name" value="rRNA_Ade_Mease_Trfase_CS"/>
</dbReference>
<dbReference type="PANTHER" id="PTHR47739:SF1">
    <property type="entry name" value="TRNA1(VAL) (ADENINE(37)-N6)-METHYLTRANSFERASE"/>
    <property type="match status" value="1"/>
</dbReference>
<gene>
    <name evidence="8" type="ORF">SAMN05444266_109262</name>
</gene>
<dbReference type="InterPro" id="IPR022882">
    <property type="entry name" value="tRNA_adenine-N6_MeTrfase"/>
</dbReference>
<dbReference type="STRING" id="1419482.SAMN05444266_109262"/>
<keyword evidence="5 6" id="KW-0819">tRNA processing</keyword>
<evidence type="ECO:0000259" key="7">
    <source>
        <dbReference type="Pfam" id="PF05175"/>
    </source>
</evidence>
<dbReference type="InterPro" id="IPR007848">
    <property type="entry name" value="Small_mtfrase_dom"/>
</dbReference>
<keyword evidence="4 6" id="KW-0949">S-adenosyl-L-methionine</keyword>
<dbReference type="GO" id="GO:0008033">
    <property type="term" value="P:tRNA processing"/>
    <property type="evidence" value="ECO:0007669"/>
    <property type="project" value="UniProtKB-UniRule"/>
</dbReference>
<evidence type="ECO:0000256" key="3">
    <source>
        <dbReference type="ARBA" id="ARBA00022679"/>
    </source>
</evidence>
<evidence type="ECO:0000313" key="9">
    <source>
        <dbReference type="Proteomes" id="UP000184420"/>
    </source>
</evidence>
<keyword evidence="3 6" id="KW-0808">Transferase</keyword>
<comment type="function">
    <text evidence="6">Specifically methylates the adenine in position 37 of tRNA(1)(Val) (anticodon cmo5UAC).</text>
</comment>
<dbReference type="RefSeq" id="WP_073085788.1">
    <property type="nucleotide sequence ID" value="NZ_FRBL01000009.1"/>
</dbReference>
<evidence type="ECO:0000256" key="4">
    <source>
        <dbReference type="ARBA" id="ARBA00022691"/>
    </source>
</evidence>
<keyword evidence="9" id="KW-1185">Reference proteome</keyword>
<sequence length="240" mass="26788">MANTYFQFKQFTVNQEHCAMKVCTDACIQGAFTAQYLVHHGVAVKRILDIGTGTGLLSLMLAQVHPAAITAVELDPGAALQARENFNASPWQERLDVQEVDVRQLPVSEKFDFIISNPPFYESALKSGHQQKDKAMHATSLGYSELLEAIGMHLKPGASFSILLPYVEFQAFRALAASKGYHLHQLLQVRQSMKHGYFRAVGIFSAAARETSITDMDIRDMENQYTPAFIALLKAYYLKL</sequence>
<evidence type="ECO:0000256" key="1">
    <source>
        <dbReference type="ARBA" id="ARBA00022490"/>
    </source>
</evidence>
<comment type="subcellular location">
    <subcellularLocation>
        <location evidence="6">Cytoplasm</location>
    </subcellularLocation>
</comment>
<dbReference type="InterPro" id="IPR029063">
    <property type="entry name" value="SAM-dependent_MTases_sf"/>
</dbReference>
<dbReference type="PANTHER" id="PTHR47739">
    <property type="entry name" value="TRNA1(VAL) (ADENINE(37)-N6)-METHYLTRANSFERASE"/>
    <property type="match status" value="1"/>
</dbReference>
<dbReference type="EMBL" id="FRBL01000009">
    <property type="protein sequence ID" value="SHM63262.1"/>
    <property type="molecule type" value="Genomic_DNA"/>
</dbReference>
<dbReference type="PROSITE" id="PS01131">
    <property type="entry name" value="RRNA_A_DIMETH"/>
    <property type="match status" value="1"/>
</dbReference>
<protein>
    <recommendedName>
        <fullName evidence="6">tRNA1(Val) (adenine(37)-N6)-methyltransferase</fullName>
        <ecNumber evidence="6">2.1.1.223</ecNumber>
    </recommendedName>
    <alternativeName>
        <fullName evidence="6">tRNA m6A37 methyltransferase</fullName>
    </alternativeName>
</protein>
<accession>A0A1M7KEK8</accession>
<dbReference type="CDD" id="cd02440">
    <property type="entry name" value="AdoMet_MTases"/>
    <property type="match status" value="1"/>
</dbReference>
<organism evidence="8 9">
    <name type="scientific">Chitinophaga jiangningensis</name>
    <dbReference type="NCBI Taxonomy" id="1419482"/>
    <lineage>
        <taxon>Bacteria</taxon>
        <taxon>Pseudomonadati</taxon>
        <taxon>Bacteroidota</taxon>
        <taxon>Chitinophagia</taxon>
        <taxon>Chitinophagales</taxon>
        <taxon>Chitinophagaceae</taxon>
        <taxon>Chitinophaga</taxon>
    </lineage>
</organism>
<dbReference type="InterPro" id="IPR002052">
    <property type="entry name" value="DNA_methylase_N6_adenine_CS"/>
</dbReference>
<evidence type="ECO:0000313" key="8">
    <source>
        <dbReference type="EMBL" id="SHM63262.1"/>
    </source>
</evidence>
<dbReference type="Proteomes" id="UP000184420">
    <property type="component" value="Unassembled WGS sequence"/>
</dbReference>